<dbReference type="InterPro" id="IPR009943">
    <property type="entry name" value="DUF1475"/>
</dbReference>
<keyword evidence="3" id="KW-1185">Reference proteome</keyword>
<evidence type="ECO:0000313" key="3">
    <source>
        <dbReference type="Proteomes" id="UP000653305"/>
    </source>
</evidence>
<dbReference type="AlphaFoldDB" id="A0A830CH64"/>
<dbReference type="Pfam" id="PF07343">
    <property type="entry name" value="DUF1475"/>
    <property type="match status" value="1"/>
</dbReference>
<dbReference type="EMBL" id="BMAC01000537">
    <property type="protein sequence ID" value="GFP98596.1"/>
    <property type="molecule type" value="Genomic_DNA"/>
</dbReference>
<feature type="transmembrane region" description="Helical" evidence="1">
    <location>
        <begin position="117"/>
        <end position="143"/>
    </location>
</feature>
<keyword evidence="1" id="KW-0812">Transmembrane</keyword>
<gene>
    <name evidence="2" type="ORF">PHJA_002003500</name>
</gene>
<keyword evidence="1" id="KW-1133">Transmembrane helix</keyword>
<sequence length="156" mass="17250">MAASLAIGLRTAFMVLGSVIAATVIYTVATDGLPFRKELLTPWMAATLVDFYINILAIGVCVDCVQGIKLDPENYLDSFAYLFRKFLKLSPQESQQDPIYFVLLRSKRKDAVESKSILSVVSAKVIFIVLGCLMLATLVYTIATDGSPFRRELFTP</sequence>
<evidence type="ECO:0000313" key="2">
    <source>
        <dbReference type="EMBL" id="GFP98596.1"/>
    </source>
</evidence>
<organism evidence="2 3">
    <name type="scientific">Phtheirospermum japonicum</name>
    <dbReference type="NCBI Taxonomy" id="374723"/>
    <lineage>
        <taxon>Eukaryota</taxon>
        <taxon>Viridiplantae</taxon>
        <taxon>Streptophyta</taxon>
        <taxon>Embryophyta</taxon>
        <taxon>Tracheophyta</taxon>
        <taxon>Spermatophyta</taxon>
        <taxon>Magnoliopsida</taxon>
        <taxon>eudicotyledons</taxon>
        <taxon>Gunneridae</taxon>
        <taxon>Pentapetalae</taxon>
        <taxon>asterids</taxon>
        <taxon>lamiids</taxon>
        <taxon>Lamiales</taxon>
        <taxon>Orobanchaceae</taxon>
        <taxon>Orobanchaceae incertae sedis</taxon>
        <taxon>Phtheirospermum</taxon>
    </lineage>
</organism>
<keyword evidence="1" id="KW-0472">Membrane</keyword>
<protein>
    <submittedName>
        <fullName evidence="2">Uncharacterized protein</fullName>
    </submittedName>
</protein>
<dbReference type="PANTHER" id="PTHR36318:SF3">
    <property type="entry name" value="OS06G0581300 PROTEIN"/>
    <property type="match status" value="1"/>
</dbReference>
<dbReference type="OrthoDB" id="889544at2759"/>
<reference evidence="2" key="1">
    <citation type="submission" date="2020-07" db="EMBL/GenBank/DDBJ databases">
        <title>Ethylene signaling mediates host invasion by parasitic plants.</title>
        <authorList>
            <person name="Yoshida S."/>
        </authorList>
    </citation>
    <scope>NUCLEOTIDE SEQUENCE</scope>
    <source>
        <strain evidence="2">Okayama</strain>
    </source>
</reference>
<dbReference type="PANTHER" id="PTHR36318">
    <property type="entry name" value="OS06G0581300 PROTEIN"/>
    <property type="match status" value="1"/>
</dbReference>
<evidence type="ECO:0000256" key="1">
    <source>
        <dbReference type="SAM" id="Phobius"/>
    </source>
</evidence>
<comment type="caution">
    <text evidence="2">The sequence shown here is derived from an EMBL/GenBank/DDBJ whole genome shotgun (WGS) entry which is preliminary data.</text>
</comment>
<dbReference type="Proteomes" id="UP000653305">
    <property type="component" value="Unassembled WGS sequence"/>
</dbReference>
<feature type="transmembrane region" description="Helical" evidence="1">
    <location>
        <begin position="45"/>
        <end position="65"/>
    </location>
</feature>
<proteinExistence type="predicted"/>
<accession>A0A830CH64</accession>
<name>A0A830CH64_9LAMI</name>